<evidence type="ECO:0000259" key="11">
    <source>
        <dbReference type="PROSITE" id="PS51085"/>
    </source>
</evidence>
<dbReference type="GO" id="GO:0051539">
    <property type="term" value="F:4 iron, 4 sulfur cluster binding"/>
    <property type="evidence" value="ECO:0007669"/>
    <property type="project" value="UniProtKB-KW"/>
</dbReference>
<dbReference type="FunFam" id="3.30.200.210:FF:000002">
    <property type="entry name" value="NADH-ubiquinone oxidoreductase 75 kDa subunit"/>
    <property type="match status" value="1"/>
</dbReference>
<keyword evidence="8 10" id="KW-0520">NAD</keyword>
<dbReference type="PROSITE" id="PS51085">
    <property type="entry name" value="2FE2S_FER_2"/>
    <property type="match status" value="1"/>
</dbReference>
<dbReference type="Gene3D" id="3.40.50.740">
    <property type="match status" value="1"/>
</dbReference>
<evidence type="ECO:0000256" key="1">
    <source>
        <dbReference type="ARBA" id="ARBA00001966"/>
    </source>
</evidence>
<comment type="cofactor">
    <cofactor evidence="10">
        <name>[2Fe-2S] cluster</name>
        <dbReference type="ChEBI" id="CHEBI:190135"/>
    </cofactor>
    <text evidence="10">Binds 1 [2Fe-2S] cluster per subunit.</text>
</comment>
<dbReference type="EC" id="7.1.1.-" evidence="10"/>
<dbReference type="SUPFAM" id="SSF54862">
    <property type="entry name" value="4Fe-4S ferredoxins"/>
    <property type="match status" value="1"/>
</dbReference>
<evidence type="ECO:0000313" key="14">
    <source>
        <dbReference type="EMBL" id="TWA65888.1"/>
    </source>
</evidence>
<comment type="similarity">
    <text evidence="2 10">Belongs to the complex I 75 kDa subunit family.</text>
</comment>
<keyword evidence="3 10" id="KW-0004">4Fe-4S</keyword>
<dbReference type="GO" id="GO:0042773">
    <property type="term" value="P:ATP synthesis coupled electron transport"/>
    <property type="evidence" value="ECO:0007669"/>
    <property type="project" value="InterPro"/>
</dbReference>
<gene>
    <name evidence="14" type="ORF">FBZ82_109140</name>
</gene>
<dbReference type="InterPro" id="IPR036010">
    <property type="entry name" value="2Fe-2S_ferredoxin-like_sf"/>
</dbReference>
<dbReference type="InterPro" id="IPR015405">
    <property type="entry name" value="NDUFS1-like_C"/>
</dbReference>
<feature type="domain" description="4Fe-4S Mo/W bis-MGD-type" evidence="12">
    <location>
        <begin position="215"/>
        <end position="271"/>
    </location>
</feature>
<dbReference type="SUPFAM" id="SSF54292">
    <property type="entry name" value="2Fe-2S ferredoxin-like"/>
    <property type="match status" value="1"/>
</dbReference>
<dbReference type="Pfam" id="PF10588">
    <property type="entry name" value="NADH-G_4Fe-4S_3"/>
    <property type="match status" value="1"/>
</dbReference>
<dbReference type="InterPro" id="IPR019574">
    <property type="entry name" value="NADH_UbQ_OxRdtase_Gsu_4Fe4S-bd"/>
</dbReference>
<evidence type="ECO:0000256" key="2">
    <source>
        <dbReference type="ARBA" id="ARBA00005404"/>
    </source>
</evidence>
<dbReference type="PROSITE" id="PS00642">
    <property type="entry name" value="COMPLEX1_75K_2"/>
    <property type="match status" value="1"/>
</dbReference>
<evidence type="ECO:0000259" key="13">
    <source>
        <dbReference type="PROSITE" id="PS51839"/>
    </source>
</evidence>
<dbReference type="InterPro" id="IPR000283">
    <property type="entry name" value="NADH_UbQ_OxRdtase_75kDa_su_CS"/>
</dbReference>
<dbReference type="CDD" id="cd02773">
    <property type="entry name" value="MopB_Res-Cmplx1_Nad11"/>
    <property type="match status" value="1"/>
</dbReference>
<accession>A0A560AZT9</accession>
<dbReference type="Pfam" id="PF13510">
    <property type="entry name" value="Fer2_4"/>
    <property type="match status" value="1"/>
</dbReference>
<dbReference type="GO" id="GO:0048038">
    <property type="term" value="F:quinone binding"/>
    <property type="evidence" value="ECO:0007669"/>
    <property type="project" value="UniProtKB-UniRule"/>
</dbReference>
<dbReference type="PROSITE" id="PS51839">
    <property type="entry name" value="4FE4S_HC3"/>
    <property type="match status" value="1"/>
</dbReference>
<comment type="catalytic activity">
    <reaction evidence="9 10">
        <text>a quinone + NADH + 5 H(+)(in) = a quinol + NAD(+) + 4 H(+)(out)</text>
        <dbReference type="Rhea" id="RHEA:57888"/>
        <dbReference type="ChEBI" id="CHEBI:15378"/>
        <dbReference type="ChEBI" id="CHEBI:24646"/>
        <dbReference type="ChEBI" id="CHEBI:57540"/>
        <dbReference type="ChEBI" id="CHEBI:57945"/>
        <dbReference type="ChEBI" id="CHEBI:132124"/>
    </reaction>
</comment>
<keyword evidence="4 10" id="KW-0479">Metal-binding</keyword>
<dbReference type="Pfam" id="PF22117">
    <property type="entry name" value="Fer4_Nqo3"/>
    <property type="match status" value="1"/>
</dbReference>
<dbReference type="PANTHER" id="PTHR43105:SF13">
    <property type="entry name" value="NADH-UBIQUINONE OXIDOREDUCTASE 75 KDA SUBUNIT, MITOCHONDRIAL"/>
    <property type="match status" value="1"/>
</dbReference>
<protein>
    <recommendedName>
        <fullName evidence="10">NADH-quinone oxidoreductase</fullName>
        <ecNumber evidence="10">7.1.1.-</ecNumber>
    </recommendedName>
</protein>
<dbReference type="GO" id="GO:0046872">
    <property type="term" value="F:metal ion binding"/>
    <property type="evidence" value="ECO:0007669"/>
    <property type="project" value="UniProtKB-UniRule"/>
</dbReference>
<dbReference type="RefSeq" id="WP_145678234.1">
    <property type="nucleotide sequence ID" value="NZ_VITF01000009.1"/>
</dbReference>
<dbReference type="InterPro" id="IPR050123">
    <property type="entry name" value="Prok_molybdopt-oxidoreductase"/>
</dbReference>
<dbReference type="InterPro" id="IPR054351">
    <property type="entry name" value="NADH_UbQ_OxRdtase_ferredoxin"/>
</dbReference>
<dbReference type="EMBL" id="VITF01000009">
    <property type="protein sequence ID" value="TWA65888.1"/>
    <property type="molecule type" value="Genomic_DNA"/>
</dbReference>
<dbReference type="GO" id="GO:0008137">
    <property type="term" value="F:NADH dehydrogenase (ubiquinone) activity"/>
    <property type="evidence" value="ECO:0007669"/>
    <property type="project" value="UniProtKB-UniRule"/>
</dbReference>
<dbReference type="InterPro" id="IPR006656">
    <property type="entry name" value="Mopterin_OxRdtase"/>
</dbReference>
<evidence type="ECO:0000256" key="7">
    <source>
        <dbReference type="ARBA" id="ARBA00023014"/>
    </source>
</evidence>
<keyword evidence="5 10" id="KW-1278">Translocase</keyword>
<dbReference type="PROSITE" id="PS00643">
    <property type="entry name" value="COMPLEX1_75K_3"/>
    <property type="match status" value="1"/>
</dbReference>
<dbReference type="Proteomes" id="UP000316083">
    <property type="component" value="Unassembled WGS sequence"/>
</dbReference>
<evidence type="ECO:0000256" key="10">
    <source>
        <dbReference type="RuleBase" id="RU003525"/>
    </source>
</evidence>
<keyword evidence="10" id="KW-0874">Quinone</keyword>
<evidence type="ECO:0000256" key="6">
    <source>
        <dbReference type="ARBA" id="ARBA00023004"/>
    </source>
</evidence>
<dbReference type="GO" id="GO:0016651">
    <property type="term" value="F:oxidoreductase activity, acting on NAD(P)H"/>
    <property type="evidence" value="ECO:0007669"/>
    <property type="project" value="InterPro"/>
</dbReference>
<comment type="caution">
    <text evidence="14">The sequence shown here is derived from an EMBL/GenBank/DDBJ whole genome shotgun (WGS) entry which is preliminary data.</text>
</comment>
<evidence type="ECO:0000313" key="15">
    <source>
        <dbReference type="Proteomes" id="UP000316083"/>
    </source>
</evidence>
<dbReference type="PROSITE" id="PS51669">
    <property type="entry name" value="4FE4S_MOW_BIS_MGD"/>
    <property type="match status" value="1"/>
</dbReference>
<sequence>MPKLTIDGIEIEVEPGTSILQACEQLGIEIPRFCYHERLSVPANCRMCLVEMERAPKPVAACAMPCGDGMVVKTNTELVHKARKGVMEFLLINHPLDCPICDQGGECDLQDQAMAYGFDRGRYGENKRAVQDKYMGPLIRTEMTRCIHCTRCIRFVNEIAGVPDLGAVNRGEHMEITTFVEKAIGSELSGNLADVCPVGALLSKPYAFTARPWELRKTETVDVLDAVGSNIRVDTRGPEVMRVLPRVNEDVNEEWIADKTRFAYDGLKRQRLDRPYVRKDGKLQPATWAEAFQAIAAKVTGVPGNRIAAIAGDLADTESMLALKELMAGLGSANIDCRQDGAVFDTSSRAGYLFNSGIAGIERADVILLVGTNPRWEATIVNARIRKRYLMGGLKVAVIGEARELTYPYSHLGTGAGALQQLVDGTHAFADVLRGAKNPMVILGAGAFRRKDGAAVQAAVRKLAETFNVVQDGWNGFNVLHSAASRVGGLDIGFLPGEGGRGTAGIVEGAGKGEIDVVYLLGADEIDTAALGNAFVVYQGHHGDKGAHRADVILPGAAYTEKNALYVNTEGRPQQARLATFPPGEAREDWKILRALSEQLGHKLPYDSLTQIRRRLAEVNPVFAAIGSVTPAAWTSFGAEGLVDDSPFFSTVANYYMTDPISRASVTMARCAETFVKPAVKPAESAQERTGTHG</sequence>
<keyword evidence="6 10" id="KW-0408">Iron</keyword>
<keyword evidence="10" id="KW-0001">2Fe-2S</keyword>
<organism evidence="14 15">
    <name type="scientific">Azospirillum brasilense</name>
    <dbReference type="NCBI Taxonomy" id="192"/>
    <lineage>
        <taxon>Bacteria</taxon>
        <taxon>Pseudomonadati</taxon>
        <taxon>Pseudomonadota</taxon>
        <taxon>Alphaproteobacteria</taxon>
        <taxon>Rhodospirillales</taxon>
        <taxon>Azospirillaceae</taxon>
        <taxon>Azospirillum</taxon>
    </lineage>
</organism>
<dbReference type="InterPro" id="IPR006963">
    <property type="entry name" value="Mopterin_OxRdtase_4Fe-4S_dom"/>
</dbReference>
<dbReference type="PROSITE" id="PS00641">
    <property type="entry name" value="COMPLEX1_75K_1"/>
    <property type="match status" value="1"/>
</dbReference>
<dbReference type="GO" id="GO:0016020">
    <property type="term" value="C:membrane"/>
    <property type="evidence" value="ECO:0007669"/>
    <property type="project" value="InterPro"/>
</dbReference>
<dbReference type="Pfam" id="PF22151">
    <property type="entry name" value="Fer4_NDSU1"/>
    <property type="match status" value="1"/>
</dbReference>
<proteinExistence type="inferred from homology"/>
<dbReference type="FunFam" id="3.30.70.20:FF:000002">
    <property type="entry name" value="NADH-ubiquinone oxidoreductase 75 kDa subunit"/>
    <property type="match status" value="1"/>
</dbReference>
<dbReference type="FunFam" id="3.10.20.740:FF:000001">
    <property type="entry name" value="NADH-quinone oxidoreductase subunit G"/>
    <property type="match status" value="1"/>
</dbReference>
<dbReference type="Gene3D" id="3.10.20.740">
    <property type="match status" value="1"/>
</dbReference>
<dbReference type="SMART" id="SM00929">
    <property type="entry name" value="NADH-G_4Fe-4S_3"/>
    <property type="match status" value="1"/>
</dbReference>
<dbReference type="Pfam" id="PF09326">
    <property type="entry name" value="NADH_dhqG_C"/>
    <property type="match status" value="1"/>
</dbReference>
<dbReference type="CDD" id="cd00207">
    <property type="entry name" value="fer2"/>
    <property type="match status" value="1"/>
</dbReference>
<dbReference type="InterPro" id="IPR001041">
    <property type="entry name" value="2Fe-2S_ferredoxin-type"/>
</dbReference>
<reference evidence="14 15" key="1">
    <citation type="submission" date="2019-06" db="EMBL/GenBank/DDBJ databases">
        <title>Genomic Encyclopedia of Type Strains, Phase IV (KMG-V): Genome sequencing to study the core and pangenomes of soil and plant-associated prokaryotes.</title>
        <authorList>
            <person name="Whitman W."/>
        </authorList>
    </citation>
    <scope>NUCLEOTIDE SEQUENCE [LARGE SCALE GENOMIC DNA]</scope>
    <source>
        <strain evidence="14 15">BR 11796</strain>
    </source>
</reference>
<feature type="domain" description="2Fe-2S ferredoxin-type" evidence="11">
    <location>
        <begin position="2"/>
        <end position="78"/>
    </location>
</feature>
<name>A0A560AZT9_AZOBR</name>
<dbReference type="PANTHER" id="PTHR43105">
    <property type="entry name" value="RESPIRATORY NITRATE REDUCTASE"/>
    <property type="match status" value="1"/>
</dbReference>
<evidence type="ECO:0000256" key="3">
    <source>
        <dbReference type="ARBA" id="ARBA00022485"/>
    </source>
</evidence>
<evidence type="ECO:0000259" key="12">
    <source>
        <dbReference type="PROSITE" id="PS51669"/>
    </source>
</evidence>
<comment type="function">
    <text evidence="10">NDH-1 shuttles electrons from NADH, via FMN and iron-sulfur (Fe-S) centers, to quinones in the respiratory chain. Couples the redox reaction to proton translocation (for every two electrons transferred, four hydrogen ions are translocated across the cytoplasmic membrane), and thus conserves the redox energy in a proton gradient.</text>
</comment>
<dbReference type="Gene3D" id="3.30.70.20">
    <property type="match status" value="1"/>
</dbReference>
<dbReference type="GO" id="GO:0051537">
    <property type="term" value="F:2 iron, 2 sulfur cluster binding"/>
    <property type="evidence" value="ECO:0007669"/>
    <property type="project" value="UniProtKB-UniRule"/>
</dbReference>
<comment type="cofactor">
    <cofactor evidence="1 10">
        <name>[4Fe-4S] cluster</name>
        <dbReference type="ChEBI" id="CHEBI:49883"/>
    </cofactor>
</comment>
<dbReference type="NCBIfam" id="TIGR01973">
    <property type="entry name" value="NuoG"/>
    <property type="match status" value="1"/>
</dbReference>
<dbReference type="InterPro" id="IPR010228">
    <property type="entry name" value="NADH_UbQ_OxRdtase_Gsu"/>
</dbReference>
<evidence type="ECO:0000256" key="8">
    <source>
        <dbReference type="ARBA" id="ARBA00023027"/>
    </source>
</evidence>
<keyword evidence="7 10" id="KW-0411">Iron-sulfur</keyword>
<dbReference type="Gene3D" id="3.30.200.210">
    <property type="match status" value="1"/>
</dbReference>
<dbReference type="Pfam" id="PF00384">
    <property type="entry name" value="Molybdopterin"/>
    <property type="match status" value="1"/>
</dbReference>
<evidence type="ECO:0000256" key="5">
    <source>
        <dbReference type="ARBA" id="ARBA00022967"/>
    </source>
</evidence>
<evidence type="ECO:0000256" key="9">
    <source>
        <dbReference type="ARBA" id="ARBA00047712"/>
    </source>
</evidence>
<feature type="domain" description="4Fe-4S His(Cys)3-ligated-type" evidence="13">
    <location>
        <begin position="78"/>
        <end position="117"/>
    </location>
</feature>
<evidence type="ECO:0000256" key="4">
    <source>
        <dbReference type="ARBA" id="ARBA00022723"/>
    </source>
</evidence>
<dbReference type="AlphaFoldDB" id="A0A560AZT9"/>
<dbReference type="SUPFAM" id="SSF53706">
    <property type="entry name" value="Formate dehydrogenase/DMSO reductase, domains 1-3"/>
    <property type="match status" value="1"/>
</dbReference>